<organism evidence="12">
    <name type="scientific">Agrobacterium tumefaciens</name>
    <dbReference type="NCBI Taxonomy" id="358"/>
    <lineage>
        <taxon>Bacteria</taxon>
        <taxon>Pseudomonadati</taxon>
        <taxon>Pseudomonadota</taxon>
        <taxon>Alphaproteobacteria</taxon>
        <taxon>Hyphomicrobiales</taxon>
        <taxon>Rhizobiaceae</taxon>
        <taxon>Rhizobium/Agrobacterium group</taxon>
        <taxon>Agrobacterium</taxon>
        <taxon>Agrobacterium tumefaciens complex</taxon>
    </lineage>
</organism>
<dbReference type="InterPro" id="IPR036680">
    <property type="entry name" value="SPOR-like_sf"/>
</dbReference>
<dbReference type="Gene3D" id="3.30.70.1070">
    <property type="entry name" value="Sporulation related repeat"/>
    <property type="match status" value="1"/>
</dbReference>
<dbReference type="PRINTS" id="PR00725">
    <property type="entry name" value="DADACBPTASE1"/>
</dbReference>
<dbReference type="InterPro" id="IPR007730">
    <property type="entry name" value="SPOR-like_dom"/>
</dbReference>
<reference evidence="12" key="1">
    <citation type="submission" date="2017-01" db="EMBL/GenBank/DDBJ databases">
        <title>Elucidation and Expansion of monobactam Biosynthesis.</title>
        <authorList>
            <person name="Webster A.L.H."/>
            <person name="Walker C."/>
            <person name="Li H."/>
            <person name="Skinnider M."/>
            <person name="Magarvey N.A."/>
        </authorList>
    </citation>
    <scope>NUCLEOTIDE SEQUENCE</scope>
    <source>
        <strain evidence="12">ATCC 31700</strain>
    </source>
</reference>
<keyword evidence="4" id="KW-0133">Cell shape</keyword>
<dbReference type="GO" id="GO:0008360">
    <property type="term" value="P:regulation of cell shape"/>
    <property type="evidence" value="ECO:0007669"/>
    <property type="project" value="UniProtKB-KW"/>
</dbReference>
<dbReference type="GO" id="GO:0006508">
    <property type="term" value="P:proteolysis"/>
    <property type="evidence" value="ECO:0007669"/>
    <property type="project" value="InterPro"/>
</dbReference>
<feature type="signal peptide" evidence="10">
    <location>
        <begin position="1"/>
        <end position="29"/>
    </location>
</feature>
<dbReference type="SUPFAM" id="SSF110997">
    <property type="entry name" value="Sporulation related repeat"/>
    <property type="match status" value="1"/>
</dbReference>
<evidence type="ECO:0000313" key="12">
    <source>
        <dbReference type="EMBL" id="AQX14448.1"/>
    </source>
</evidence>
<evidence type="ECO:0000256" key="5">
    <source>
        <dbReference type="ARBA" id="ARBA00022984"/>
    </source>
</evidence>
<feature type="active site" evidence="7">
    <location>
        <position position="117"/>
    </location>
</feature>
<dbReference type="GO" id="GO:0009002">
    <property type="term" value="F:serine-type D-Ala-D-Ala carboxypeptidase activity"/>
    <property type="evidence" value="ECO:0007669"/>
    <property type="project" value="InterPro"/>
</dbReference>
<evidence type="ECO:0000256" key="3">
    <source>
        <dbReference type="ARBA" id="ARBA00022801"/>
    </source>
</evidence>
<evidence type="ECO:0000256" key="7">
    <source>
        <dbReference type="PIRSR" id="PIRSR618044-1"/>
    </source>
</evidence>
<evidence type="ECO:0000256" key="9">
    <source>
        <dbReference type="RuleBase" id="RU004016"/>
    </source>
</evidence>
<dbReference type="Pfam" id="PF05036">
    <property type="entry name" value="SPOR"/>
    <property type="match status" value="1"/>
</dbReference>
<keyword evidence="2 10" id="KW-0732">Signal</keyword>
<keyword evidence="3" id="KW-0378">Hydrolase</keyword>
<dbReference type="InterPro" id="IPR018044">
    <property type="entry name" value="Peptidase_S11"/>
</dbReference>
<name>A0A1S6WDU2_AGRTU</name>
<proteinExistence type="inferred from homology"/>
<evidence type="ECO:0000259" key="11">
    <source>
        <dbReference type="PROSITE" id="PS51724"/>
    </source>
</evidence>
<evidence type="ECO:0000256" key="8">
    <source>
        <dbReference type="PIRSR" id="PIRSR618044-2"/>
    </source>
</evidence>
<dbReference type="InterPro" id="IPR012338">
    <property type="entry name" value="Beta-lactam/transpept-like"/>
</dbReference>
<dbReference type="EMBL" id="KY452017">
    <property type="protein sequence ID" value="AQX14448.1"/>
    <property type="molecule type" value="Genomic_DNA"/>
</dbReference>
<dbReference type="GO" id="GO:0071555">
    <property type="term" value="P:cell wall organization"/>
    <property type="evidence" value="ECO:0007669"/>
    <property type="project" value="UniProtKB-KW"/>
</dbReference>
<keyword evidence="5" id="KW-0573">Peptidoglycan synthesis</keyword>
<dbReference type="OrthoDB" id="5291989at2"/>
<feature type="chain" id="PRO_5012684328" evidence="10">
    <location>
        <begin position="30"/>
        <end position="415"/>
    </location>
</feature>
<feature type="active site" description="Proton acceptor" evidence="7">
    <location>
        <position position="60"/>
    </location>
</feature>
<evidence type="ECO:0000256" key="6">
    <source>
        <dbReference type="ARBA" id="ARBA00023316"/>
    </source>
</evidence>
<evidence type="ECO:0000256" key="2">
    <source>
        <dbReference type="ARBA" id="ARBA00022729"/>
    </source>
</evidence>
<dbReference type="Pfam" id="PF00768">
    <property type="entry name" value="Peptidase_S11"/>
    <property type="match status" value="1"/>
</dbReference>
<gene>
    <name evidence="12" type="primary">Rhz13</name>
</gene>
<dbReference type="PANTHER" id="PTHR21581:SF6">
    <property type="entry name" value="TRAFFICKING PROTEIN PARTICLE COMPLEX SUBUNIT 12"/>
    <property type="match status" value="1"/>
</dbReference>
<comment type="similarity">
    <text evidence="1 9">Belongs to the peptidase S11 family.</text>
</comment>
<dbReference type="InterPro" id="IPR001967">
    <property type="entry name" value="Peptidase_S11_N"/>
</dbReference>
<dbReference type="GO" id="GO:0042834">
    <property type="term" value="F:peptidoglycan binding"/>
    <property type="evidence" value="ECO:0007669"/>
    <property type="project" value="InterPro"/>
</dbReference>
<feature type="domain" description="SPOR" evidence="11">
    <location>
        <begin position="329"/>
        <end position="413"/>
    </location>
</feature>
<dbReference type="Gene3D" id="3.40.710.10">
    <property type="entry name" value="DD-peptidase/beta-lactamase superfamily"/>
    <property type="match status" value="1"/>
</dbReference>
<dbReference type="RefSeq" id="WP_081397262.1">
    <property type="nucleotide sequence ID" value="NZ_JBJDQY010000015.1"/>
</dbReference>
<dbReference type="SUPFAM" id="SSF56601">
    <property type="entry name" value="beta-lactamase/transpeptidase-like"/>
    <property type="match status" value="1"/>
</dbReference>
<protein>
    <submittedName>
        <fullName evidence="12">Penicillin binding transpeptidase 2</fullName>
    </submittedName>
</protein>
<evidence type="ECO:0000256" key="4">
    <source>
        <dbReference type="ARBA" id="ARBA00022960"/>
    </source>
</evidence>
<feature type="active site" description="Acyl-ester intermediate" evidence="7">
    <location>
        <position position="57"/>
    </location>
</feature>
<sequence>MISKPTKLTAWACSAFLGLTFAYAEPAHAGYAHYIFDANSGKTLAADHADTINHPASLTKMMTLYLTFEALHNGRLRWDQDIVMTKNGAATIPFKLGVPAGKTFTVKEGVYGMIVKSANDAAEAMGDHLAGSEIAFGQMMTRKAKQLGMNSTVFRNGSGLPDVRQVTTARDMATLGLALIRDFPEEYKLFSMRSFSFRGRTVRGHNNLMYRYEGMDGLKTGFINASGFNITTAVRRDGKRVIGVVLGGKTARSRDDRMASLLDAAIPKASSRLTQNSRASRPELVSQLMPVSDVPVPETAARSDAQVEVAEVDTGVTNSIQSAMAVAATPDRSQWVVQIAATPTKAGAQALLEKAHEDLTSKFKRVTFYTEPVTTGSETLYRARLDGFETRAAALSACKLLKSQNFACMVLANKG</sequence>
<evidence type="ECO:0000256" key="1">
    <source>
        <dbReference type="ARBA" id="ARBA00007164"/>
    </source>
</evidence>
<keyword evidence="6" id="KW-0961">Cell wall biogenesis/degradation</keyword>
<dbReference type="AlphaFoldDB" id="A0A1S6WDU2"/>
<dbReference type="PROSITE" id="PS51724">
    <property type="entry name" value="SPOR"/>
    <property type="match status" value="1"/>
</dbReference>
<dbReference type="PANTHER" id="PTHR21581">
    <property type="entry name" value="D-ALANYL-D-ALANINE CARBOXYPEPTIDASE"/>
    <property type="match status" value="1"/>
</dbReference>
<feature type="binding site" evidence="8">
    <location>
        <position position="219"/>
    </location>
    <ligand>
        <name>substrate</name>
    </ligand>
</feature>
<accession>A0A1S6WDU2</accession>
<dbReference type="GO" id="GO:0009252">
    <property type="term" value="P:peptidoglycan biosynthetic process"/>
    <property type="evidence" value="ECO:0007669"/>
    <property type="project" value="UniProtKB-KW"/>
</dbReference>
<evidence type="ECO:0000256" key="10">
    <source>
        <dbReference type="SAM" id="SignalP"/>
    </source>
</evidence>